<comment type="caution">
    <text evidence="3">The sequence shown here is derived from an EMBL/GenBank/DDBJ whole genome shotgun (WGS) entry which is preliminary data.</text>
</comment>
<gene>
    <name evidence="3" type="ORF">BGZ65_002849</name>
</gene>
<feature type="transmembrane region" description="Helical" evidence="2">
    <location>
        <begin position="57"/>
        <end position="80"/>
    </location>
</feature>
<evidence type="ECO:0000313" key="3">
    <source>
        <dbReference type="EMBL" id="KAG0002186.1"/>
    </source>
</evidence>
<reference evidence="3" key="1">
    <citation type="journal article" date="2020" name="Fungal Divers.">
        <title>Resolving the Mortierellaceae phylogeny through synthesis of multi-gene phylogenetics and phylogenomics.</title>
        <authorList>
            <person name="Vandepol N."/>
            <person name="Liber J."/>
            <person name="Desiro A."/>
            <person name="Na H."/>
            <person name="Kennedy M."/>
            <person name="Barry K."/>
            <person name="Grigoriev I.V."/>
            <person name="Miller A.N."/>
            <person name="O'Donnell K."/>
            <person name="Stajich J.E."/>
            <person name="Bonito G."/>
        </authorList>
    </citation>
    <scope>NUCLEOTIDE SEQUENCE</scope>
    <source>
        <strain evidence="3">MES-2147</strain>
    </source>
</reference>
<keyword evidence="4" id="KW-1185">Reference proteome</keyword>
<protein>
    <submittedName>
        <fullName evidence="3">Uncharacterized protein</fullName>
    </submittedName>
</protein>
<evidence type="ECO:0000256" key="1">
    <source>
        <dbReference type="SAM" id="MobiDB-lite"/>
    </source>
</evidence>
<keyword evidence="2" id="KW-1133">Transmembrane helix</keyword>
<sequence>MACTVVGQQFLAWGGSDGKNIISGPPVVFDLSKDQWVNGFMARVDQEKTENSSRRRIIIFGAAAGVVLVLVACIIEYIYISKKRKKNQAELTLERQVQDRMISEGNRVNQDKSNTNLNTNNNKRKKKKNKNDNSDHPDDLTKLEQEYFCPEEIITDLQRLHFNVSRDSIQRCPHTSIDCILLGGRYPQKQPNKGRNPQARAVTPPSDDSPTTSAGQALPKTLQEEHHVNKTSYKSRHIHLLYFTM</sequence>
<feature type="compositionally biased region" description="Low complexity" evidence="1">
    <location>
        <begin position="111"/>
        <end position="121"/>
    </location>
</feature>
<accession>A0A9P6MI96</accession>
<proteinExistence type="predicted"/>
<keyword evidence="2" id="KW-0812">Transmembrane</keyword>
<organism evidence="3 4">
    <name type="scientific">Modicella reniformis</name>
    <dbReference type="NCBI Taxonomy" id="1440133"/>
    <lineage>
        <taxon>Eukaryota</taxon>
        <taxon>Fungi</taxon>
        <taxon>Fungi incertae sedis</taxon>
        <taxon>Mucoromycota</taxon>
        <taxon>Mortierellomycotina</taxon>
        <taxon>Mortierellomycetes</taxon>
        <taxon>Mortierellales</taxon>
        <taxon>Mortierellaceae</taxon>
        <taxon>Modicella</taxon>
    </lineage>
</organism>
<dbReference type="Proteomes" id="UP000749646">
    <property type="component" value="Unassembled WGS sequence"/>
</dbReference>
<keyword evidence="2" id="KW-0472">Membrane</keyword>
<name>A0A9P6MI96_9FUNG</name>
<feature type="compositionally biased region" description="Basic and acidic residues" evidence="1">
    <location>
        <begin position="130"/>
        <end position="140"/>
    </location>
</feature>
<dbReference type="EMBL" id="JAAAHW010000461">
    <property type="protein sequence ID" value="KAG0002186.1"/>
    <property type="molecule type" value="Genomic_DNA"/>
</dbReference>
<evidence type="ECO:0000313" key="4">
    <source>
        <dbReference type="Proteomes" id="UP000749646"/>
    </source>
</evidence>
<feature type="region of interest" description="Disordered" evidence="1">
    <location>
        <begin position="188"/>
        <end position="215"/>
    </location>
</feature>
<dbReference type="OrthoDB" id="10251809at2759"/>
<dbReference type="AlphaFoldDB" id="A0A9P6MI96"/>
<feature type="compositionally biased region" description="Polar residues" evidence="1">
    <location>
        <begin position="206"/>
        <end position="215"/>
    </location>
</feature>
<evidence type="ECO:0000256" key="2">
    <source>
        <dbReference type="SAM" id="Phobius"/>
    </source>
</evidence>
<feature type="region of interest" description="Disordered" evidence="1">
    <location>
        <begin position="102"/>
        <end position="140"/>
    </location>
</feature>